<keyword evidence="8" id="KW-0833">Ubl conjugation pathway</keyword>
<feature type="transmembrane region" description="Helical" evidence="13">
    <location>
        <begin position="299"/>
        <end position="316"/>
    </location>
</feature>
<keyword evidence="10 13" id="KW-0472">Membrane</keyword>
<dbReference type="PANTHER" id="PTHR12313">
    <property type="entry name" value="E3 UBIQUITIN-PROTEIN LIGASE RNF5-RELATED"/>
    <property type="match status" value="1"/>
</dbReference>
<keyword evidence="5" id="KW-0808">Transferase</keyword>
<feature type="compositionally biased region" description="Polar residues" evidence="12">
    <location>
        <begin position="215"/>
        <end position="227"/>
    </location>
</feature>
<dbReference type="Pfam" id="PF00097">
    <property type="entry name" value="zf-C3HC4"/>
    <property type="match status" value="1"/>
</dbReference>
<dbReference type="InterPro" id="IPR018957">
    <property type="entry name" value="Znf_C3HC4_RING-type"/>
</dbReference>
<dbReference type="GO" id="GO:0061630">
    <property type="term" value="F:ubiquitin protein ligase activity"/>
    <property type="evidence" value="ECO:0007669"/>
    <property type="project" value="UniProtKB-EC"/>
</dbReference>
<feature type="region of interest" description="Disordered" evidence="12">
    <location>
        <begin position="132"/>
        <end position="241"/>
    </location>
</feature>
<dbReference type="GO" id="GO:0005783">
    <property type="term" value="C:endoplasmic reticulum"/>
    <property type="evidence" value="ECO:0007669"/>
    <property type="project" value="InterPro"/>
</dbReference>
<dbReference type="PROSITE" id="PS00518">
    <property type="entry name" value="ZF_RING_1"/>
    <property type="match status" value="1"/>
</dbReference>
<feature type="compositionally biased region" description="Low complexity" evidence="12">
    <location>
        <begin position="51"/>
        <end position="70"/>
    </location>
</feature>
<keyword evidence="13" id="KW-0812">Transmembrane</keyword>
<evidence type="ECO:0000256" key="11">
    <source>
        <dbReference type="PROSITE-ProRule" id="PRU00175"/>
    </source>
</evidence>
<evidence type="ECO:0000256" key="13">
    <source>
        <dbReference type="SAM" id="Phobius"/>
    </source>
</evidence>
<evidence type="ECO:0000313" key="15">
    <source>
        <dbReference type="EMBL" id="CAD9077283.1"/>
    </source>
</evidence>
<keyword evidence="9" id="KW-0862">Zinc</keyword>
<evidence type="ECO:0000256" key="3">
    <source>
        <dbReference type="ARBA" id="ARBA00004906"/>
    </source>
</evidence>
<dbReference type="InterPro" id="IPR013083">
    <property type="entry name" value="Znf_RING/FYVE/PHD"/>
</dbReference>
<proteinExistence type="predicted"/>
<keyword evidence="6" id="KW-0479">Metal-binding</keyword>
<keyword evidence="7 11" id="KW-0863">Zinc-finger</keyword>
<gene>
    <name evidence="15" type="ORF">PCOS0759_LOCUS514</name>
</gene>
<dbReference type="GO" id="GO:0008270">
    <property type="term" value="F:zinc ion binding"/>
    <property type="evidence" value="ECO:0007669"/>
    <property type="project" value="UniProtKB-KW"/>
</dbReference>
<protein>
    <recommendedName>
        <fullName evidence="4">RING-type E3 ubiquitin transferase</fullName>
        <ecNumber evidence="4">2.3.2.27</ecNumber>
    </recommendedName>
</protein>
<evidence type="ECO:0000256" key="9">
    <source>
        <dbReference type="ARBA" id="ARBA00022833"/>
    </source>
</evidence>
<reference evidence="15" key="1">
    <citation type="submission" date="2021-01" db="EMBL/GenBank/DDBJ databases">
        <authorList>
            <person name="Corre E."/>
            <person name="Pelletier E."/>
            <person name="Niang G."/>
            <person name="Scheremetjew M."/>
            <person name="Finn R."/>
            <person name="Kale V."/>
            <person name="Holt S."/>
            <person name="Cochrane G."/>
            <person name="Meng A."/>
            <person name="Brown T."/>
            <person name="Cohen L."/>
        </authorList>
    </citation>
    <scope>NUCLEOTIDE SEQUENCE</scope>
    <source>
        <strain evidence="15">WS</strain>
    </source>
</reference>
<feature type="domain" description="RING-type" evidence="14">
    <location>
        <begin position="78"/>
        <end position="120"/>
    </location>
</feature>
<accession>A0A7S1PF96</accession>
<dbReference type="EC" id="2.3.2.27" evidence="4"/>
<dbReference type="EMBL" id="HBGD01000655">
    <property type="protein sequence ID" value="CAD9077283.1"/>
    <property type="molecule type" value="Transcribed_RNA"/>
</dbReference>
<keyword evidence="13" id="KW-1133">Transmembrane helix</keyword>
<feature type="region of interest" description="Disordered" evidence="12">
    <location>
        <begin position="1"/>
        <end position="70"/>
    </location>
</feature>
<comment type="catalytic activity">
    <reaction evidence="1">
        <text>S-ubiquitinyl-[E2 ubiquitin-conjugating enzyme]-L-cysteine + [acceptor protein]-L-lysine = [E2 ubiquitin-conjugating enzyme]-L-cysteine + N(6)-ubiquitinyl-[acceptor protein]-L-lysine.</text>
        <dbReference type="EC" id="2.3.2.27"/>
    </reaction>
</comment>
<dbReference type="UniPathway" id="UPA00143"/>
<dbReference type="SUPFAM" id="SSF57850">
    <property type="entry name" value="RING/U-box"/>
    <property type="match status" value="1"/>
</dbReference>
<evidence type="ECO:0000256" key="10">
    <source>
        <dbReference type="ARBA" id="ARBA00023136"/>
    </source>
</evidence>
<evidence type="ECO:0000256" key="8">
    <source>
        <dbReference type="ARBA" id="ARBA00022786"/>
    </source>
</evidence>
<feature type="compositionally biased region" description="Low complexity" evidence="12">
    <location>
        <begin position="1"/>
        <end position="31"/>
    </location>
</feature>
<dbReference type="AlphaFoldDB" id="A0A7S1PF96"/>
<dbReference type="Gene3D" id="3.30.40.10">
    <property type="entry name" value="Zinc/RING finger domain, C3HC4 (zinc finger)"/>
    <property type="match status" value="1"/>
</dbReference>
<comment type="subcellular location">
    <subcellularLocation>
        <location evidence="2">Endomembrane system</location>
    </subcellularLocation>
</comment>
<evidence type="ECO:0000256" key="2">
    <source>
        <dbReference type="ARBA" id="ARBA00004308"/>
    </source>
</evidence>
<evidence type="ECO:0000259" key="14">
    <source>
        <dbReference type="PROSITE" id="PS50089"/>
    </source>
</evidence>
<evidence type="ECO:0000256" key="7">
    <source>
        <dbReference type="ARBA" id="ARBA00022771"/>
    </source>
</evidence>
<evidence type="ECO:0000256" key="12">
    <source>
        <dbReference type="SAM" id="MobiDB-lite"/>
    </source>
</evidence>
<feature type="compositionally biased region" description="Low complexity" evidence="12">
    <location>
        <begin position="140"/>
        <end position="157"/>
    </location>
</feature>
<organism evidence="15">
    <name type="scientific">Percolomonas cosmopolitus</name>
    <dbReference type="NCBI Taxonomy" id="63605"/>
    <lineage>
        <taxon>Eukaryota</taxon>
        <taxon>Discoba</taxon>
        <taxon>Heterolobosea</taxon>
        <taxon>Tetramitia</taxon>
        <taxon>Eutetramitia</taxon>
        <taxon>Percolomonadidae</taxon>
        <taxon>Percolomonas</taxon>
    </lineage>
</organism>
<name>A0A7S1PF96_9EUKA</name>
<feature type="compositionally biased region" description="Low complexity" evidence="12">
    <location>
        <begin position="228"/>
        <end position="239"/>
    </location>
</feature>
<evidence type="ECO:0000256" key="1">
    <source>
        <dbReference type="ARBA" id="ARBA00000900"/>
    </source>
</evidence>
<dbReference type="InterPro" id="IPR045103">
    <property type="entry name" value="RNF5/RNF185-like"/>
</dbReference>
<dbReference type="GO" id="GO:0016567">
    <property type="term" value="P:protein ubiquitination"/>
    <property type="evidence" value="ECO:0007669"/>
    <property type="project" value="UniProtKB-UniPathway"/>
</dbReference>
<dbReference type="InterPro" id="IPR001841">
    <property type="entry name" value="Znf_RING"/>
</dbReference>
<evidence type="ECO:0000256" key="6">
    <source>
        <dbReference type="ARBA" id="ARBA00022723"/>
    </source>
</evidence>
<sequence length="318" mass="33835">MISSSSEGIQSSSSPSNAAPSTTTTTTTTTPSSPPSAPSYDQAQRGEQVISSTNHHSSAPPASSASSPPENPNSLFECNICFDSPQDPVITKCGHLYCWPCLYKWLNSPNAPRRVCPVCKSGVREEEVIPIYGRGGSGRGRTSAPNNNNIASSSSAEEAARDSNEDSVPTGGNDDEVLVERGQSGLRRRSPWVDGAVSDENDTNTANTADDDTTIPQRPSGQRSEASPNPNFTPNNPFGFGPGGLFGGGGFTMGGAEVSLFPLPFFGISWGAGRRNQQQHAMGEPMAPVDEQTEHQRQFLKRLLLFLALIVILCIFNM</sequence>
<evidence type="ECO:0000256" key="4">
    <source>
        <dbReference type="ARBA" id="ARBA00012483"/>
    </source>
</evidence>
<dbReference type="GO" id="GO:0006511">
    <property type="term" value="P:ubiquitin-dependent protein catabolic process"/>
    <property type="evidence" value="ECO:0007669"/>
    <property type="project" value="InterPro"/>
</dbReference>
<dbReference type="InterPro" id="IPR017907">
    <property type="entry name" value="Znf_RING_CS"/>
</dbReference>
<comment type="pathway">
    <text evidence="3">Protein modification; protein ubiquitination.</text>
</comment>
<dbReference type="SMART" id="SM00184">
    <property type="entry name" value="RING"/>
    <property type="match status" value="1"/>
</dbReference>
<evidence type="ECO:0000256" key="5">
    <source>
        <dbReference type="ARBA" id="ARBA00022679"/>
    </source>
</evidence>
<dbReference type="PROSITE" id="PS50089">
    <property type="entry name" value="ZF_RING_2"/>
    <property type="match status" value="1"/>
</dbReference>